<gene>
    <name evidence="2" type="ORF">HKD19_03675</name>
</gene>
<dbReference type="Proteomes" id="UP000662701">
    <property type="component" value="Unassembled WGS sequence"/>
</dbReference>
<keyword evidence="1" id="KW-0472">Membrane</keyword>
<sequence>MIILMIIAAFFLAYAAPDTPIGRICRDRLVTRPCRWMREFPYTLGMLALVTILFVSCATWMLGHDGFASSMRMAPDFLTFATSFEVTSFIEAASSIAFMVLTTGVGKNMLVLRQLFRRTAQRGRRMMSAARVCLKGRNTDDPDPALLSAYA</sequence>
<keyword evidence="1" id="KW-1133">Transmembrane helix</keyword>
<keyword evidence="3" id="KW-1185">Reference proteome</keyword>
<evidence type="ECO:0000313" key="3">
    <source>
        <dbReference type="Proteomes" id="UP000662701"/>
    </source>
</evidence>
<evidence type="ECO:0000256" key="1">
    <source>
        <dbReference type="SAM" id="Phobius"/>
    </source>
</evidence>
<feature type="transmembrane region" description="Helical" evidence="1">
    <location>
        <begin position="96"/>
        <end position="116"/>
    </location>
</feature>
<dbReference type="RefSeq" id="WP_194261582.1">
    <property type="nucleotide sequence ID" value="NZ_JABCQH010000002.1"/>
</dbReference>
<evidence type="ECO:0000313" key="2">
    <source>
        <dbReference type="EMBL" id="MBF0887648.1"/>
    </source>
</evidence>
<feature type="transmembrane region" description="Helical" evidence="1">
    <location>
        <begin position="41"/>
        <end position="62"/>
    </location>
</feature>
<name>A0ABR9YT18_9PROT</name>
<protein>
    <submittedName>
        <fullName evidence="2">Uncharacterized protein</fullName>
    </submittedName>
</protein>
<organism evidence="2 3">
    <name type="scientific">Gluconobacter cadivus</name>
    <dbReference type="NCBI Taxonomy" id="2728101"/>
    <lineage>
        <taxon>Bacteria</taxon>
        <taxon>Pseudomonadati</taxon>
        <taxon>Pseudomonadota</taxon>
        <taxon>Alphaproteobacteria</taxon>
        <taxon>Acetobacterales</taxon>
        <taxon>Acetobacteraceae</taxon>
        <taxon>Gluconobacter</taxon>
    </lineage>
</organism>
<reference evidence="3" key="1">
    <citation type="submission" date="2020-04" db="EMBL/GenBank/DDBJ databases">
        <title>Description of novel Gluconacetobacter.</title>
        <authorList>
            <person name="Sombolestani A."/>
        </authorList>
    </citation>
    <scope>NUCLEOTIDE SEQUENCE [LARGE SCALE GENOMIC DNA]</scope>
    <source>
        <strain evidence="3">LMG 1745</strain>
    </source>
</reference>
<proteinExistence type="predicted"/>
<keyword evidence="1" id="KW-0812">Transmembrane</keyword>
<dbReference type="EMBL" id="JABCQH010000002">
    <property type="protein sequence ID" value="MBF0887648.1"/>
    <property type="molecule type" value="Genomic_DNA"/>
</dbReference>
<accession>A0ABR9YT18</accession>
<comment type="caution">
    <text evidence="2">The sequence shown here is derived from an EMBL/GenBank/DDBJ whole genome shotgun (WGS) entry which is preliminary data.</text>
</comment>
<reference evidence="2 3" key="2">
    <citation type="submission" date="2020-11" db="EMBL/GenBank/DDBJ databases">
        <title>Description of novel Gluconobacter species.</title>
        <authorList>
            <person name="Cleenwerck I."/>
            <person name="Cnockaert M."/>
            <person name="Borremans W."/>
            <person name="Wieme A.D."/>
            <person name="De Vuyst L."/>
            <person name="Vandamme P."/>
        </authorList>
    </citation>
    <scope>NUCLEOTIDE SEQUENCE [LARGE SCALE GENOMIC DNA]</scope>
    <source>
        <strain evidence="2 3">LMG 1745</strain>
    </source>
</reference>